<feature type="signal peptide" evidence="1">
    <location>
        <begin position="1"/>
        <end position="19"/>
    </location>
</feature>
<organism evidence="2 3">
    <name type="scientific">Plutella xylostella</name>
    <name type="common">Diamondback moth</name>
    <name type="synonym">Plutella maculipennis</name>
    <dbReference type="NCBI Taxonomy" id="51655"/>
    <lineage>
        <taxon>Eukaryota</taxon>
        <taxon>Metazoa</taxon>
        <taxon>Ecdysozoa</taxon>
        <taxon>Arthropoda</taxon>
        <taxon>Hexapoda</taxon>
        <taxon>Insecta</taxon>
        <taxon>Pterygota</taxon>
        <taxon>Neoptera</taxon>
        <taxon>Endopterygota</taxon>
        <taxon>Lepidoptera</taxon>
        <taxon>Glossata</taxon>
        <taxon>Ditrysia</taxon>
        <taxon>Yponomeutoidea</taxon>
        <taxon>Plutellidae</taxon>
        <taxon>Plutella</taxon>
    </lineage>
</organism>
<reference evidence="2 3" key="1">
    <citation type="submission" date="2021-06" db="EMBL/GenBank/DDBJ databases">
        <title>A haploid diamondback moth (Plutella xylostella L.) genome assembly resolves 31 chromosomes and identifies a diamide resistance mutation.</title>
        <authorList>
            <person name="Ward C.M."/>
            <person name="Perry K.D."/>
            <person name="Baker G."/>
            <person name="Powis K."/>
            <person name="Heckel D.G."/>
            <person name="Baxter S.W."/>
        </authorList>
    </citation>
    <scope>NUCLEOTIDE SEQUENCE [LARGE SCALE GENOMIC DNA]</scope>
    <source>
        <strain evidence="2 3">LV</strain>
        <tissue evidence="2">Single pupa</tissue>
    </source>
</reference>
<accession>A0ABQ7QE08</accession>
<protein>
    <submittedName>
        <fullName evidence="2">Uncharacterized protein</fullName>
    </submittedName>
</protein>
<keyword evidence="1" id="KW-0732">Signal</keyword>
<dbReference type="Proteomes" id="UP000823941">
    <property type="component" value="Chromosome 16"/>
</dbReference>
<dbReference type="EMBL" id="JAHIBW010000016">
    <property type="protein sequence ID" value="KAG7303399.1"/>
    <property type="molecule type" value="Genomic_DNA"/>
</dbReference>
<keyword evidence="3" id="KW-1185">Reference proteome</keyword>
<name>A0ABQ7QE08_PLUXY</name>
<proteinExistence type="predicted"/>
<sequence length="114" mass="12940">MFYLTVILLIVSLATFSSPNPIEDASKRAFQFDITVVVNKMDESLLKLLSRAVRSERKKSTATTVPDLNNRSIFTNIACANDKVRDALGKCVAREYPEVYEDEESIVFRDSDTW</sequence>
<comment type="caution">
    <text evidence="2">The sequence shown here is derived from an EMBL/GenBank/DDBJ whole genome shotgun (WGS) entry which is preliminary data.</text>
</comment>
<gene>
    <name evidence="2" type="ORF">JYU34_011910</name>
</gene>
<feature type="chain" id="PRO_5046344099" evidence="1">
    <location>
        <begin position="20"/>
        <end position="114"/>
    </location>
</feature>
<evidence type="ECO:0000313" key="2">
    <source>
        <dbReference type="EMBL" id="KAG7303399.1"/>
    </source>
</evidence>
<evidence type="ECO:0000256" key="1">
    <source>
        <dbReference type="SAM" id="SignalP"/>
    </source>
</evidence>
<evidence type="ECO:0000313" key="3">
    <source>
        <dbReference type="Proteomes" id="UP000823941"/>
    </source>
</evidence>